<accession>A0A3E0WFB7</accession>
<comment type="caution">
    <text evidence="2">The sequence shown here is derived from an EMBL/GenBank/DDBJ whole genome shotgun (WGS) entry which is preliminary data.</text>
</comment>
<keyword evidence="3" id="KW-1185">Reference proteome</keyword>
<dbReference type="AlphaFoldDB" id="A0A3E0WFB7"/>
<reference evidence="3" key="1">
    <citation type="submission" date="2017-05" db="EMBL/GenBank/DDBJ databases">
        <authorList>
            <person name="Sharma S."/>
            <person name="Sidhu C."/>
            <person name="Pinnaka A.K."/>
        </authorList>
    </citation>
    <scope>NUCLEOTIDE SEQUENCE [LARGE SCALE GENOMIC DNA]</scope>
    <source>
        <strain evidence="3">AK93</strain>
    </source>
</reference>
<protein>
    <submittedName>
        <fullName evidence="2">Uncharacterized protein</fullName>
    </submittedName>
</protein>
<feature type="compositionally biased region" description="Gly residues" evidence="1">
    <location>
        <begin position="163"/>
        <end position="172"/>
    </location>
</feature>
<evidence type="ECO:0000313" key="3">
    <source>
        <dbReference type="Proteomes" id="UP000256763"/>
    </source>
</evidence>
<name>A0A3E0WFB7_9GAMM</name>
<evidence type="ECO:0000256" key="1">
    <source>
        <dbReference type="SAM" id="MobiDB-lite"/>
    </source>
</evidence>
<evidence type="ECO:0000313" key="2">
    <source>
        <dbReference type="EMBL" id="RFA31620.1"/>
    </source>
</evidence>
<feature type="region of interest" description="Disordered" evidence="1">
    <location>
        <begin position="149"/>
        <end position="172"/>
    </location>
</feature>
<proteinExistence type="predicted"/>
<dbReference type="EMBL" id="NFZW01000045">
    <property type="protein sequence ID" value="RFA31620.1"/>
    <property type="molecule type" value="Genomic_DNA"/>
</dbReference>
<sequence>MANTRRPGREPLSPHLLEPRVVFGLCFLHLGAVALQPLAEIGIARIGNVELLAPDEGKAPPIPHLRRIALTVVRGLKAPPQLRINRDAIDQFLRLGAVLGKVGLRGRRGVHGVHSVKFVHAQSRSFTVLWVIGQASRVVFDQSSAGAGCVKGGGRKKPAPLPAGGGGRGAGPGGSGFHRLPAFVKPALFQS</sequence>
<gene>
    <name evidence="2" type="ORF">CAL65_21995</name>
</gene>
<organism evidence="2 3">
    <name type="scientific">Alkalilimnicola ehrlichii</name>
    <dbReference type="NCBI Taxonomy" id="351052"/>
    <lineage>
        <taxon>Bacteria</taxon>
        <taxon>Pseudomonadati</taxon>
        <taxon>Pseudomonadota</taxon>
        <taxon>Gammaproteobacteria</taxon>
        <taxon>Chromatiales</taxon>
        <taxon>Ectothiorhodospiraceae</taxon>
        <taxon>Alkalilimnicola</taxon>
    </lineage>
</organism>
<dbReference type="Proteomes" id="UP000256763">
    <property type="component" value="Unassembled WGS sequence"/>
</dbReference>